<sequence length="241" mass="25714">MTNSADLTPARIPGYDGGPLTHRPELLDERLFWLGHLSSCAQSSEDAQELLLGADYDAAGEFYAVLHKRADWPTFTVPLAAGHRLHVVIRTFEDDAGTDYLLHHPDWERAELLAVDDGHFMGPALSWPELTAAADNGLPGGSTTDPDARLLLLLPALGDDDLPDDAVERLTTALRALVGVEDPEAVAAALLESQGPPGDATWTTIGDGVRVNHGSYSYRNPANGFALPPARLARVSAALAP</sequence>
<dbReference type="Proteomes" id="UP001552521">
    <property type="component" value="Unassembled WGS sequence"/>
</dbReference>
<dbReference type="EMBL" id="JBFAQK010000001">
    <property type="protein sequence ID" value="MEV4679505.1"/>
    <property type="molecule type" value="Genomic_DNA"/>
</dbReference>
<reference evidence="1 2" key="1">
    <citation type="submission" date="2024-06" db="EMBL/GenBank/DDBJ databases">
        <title>The Natural Products Discovery Center: Release of the First 8490 Sequenced Strains for Exploring Actinobacteria Biosynthetic Diversity.</title>
        <authorList>
            <person name="Kalkreuter E."/>
            <person name="Kautsar S.A."/>
            <person name="Yang D."/>
            <person name="Bader C.D."/>
            <person name="Teijaro C.N."/>
            <person name="Fluegel L."/>
            <person name="Davis C.M."/>
            <person name="Simpson J.R."/>
            <person name="Lauterbach L."/>
            <person name="Steele A.D."/>
            <person name="Gui C."/>
            <person name="Meng S."/>
            <person name="Li G."/>
            <person name="Viehrig K."/>
            <person name="Ye F."/>
            <person name="Su P."/>
            <person name="Kiefer A.F."/>
            <person name="Nichols A."/>
            <person name="Cepeda A.J."/>
            <person name="Yan W."/>
            <person name="Fan B."/>
            <person name="Jiang Y."/>
            <person name="Adhikari A."/>
            <person name="Zheng C.-J."/>
            <person name="Schuster L."/>
            <person name="Cowan T.M."/>
            <person name="Smanski M.J."/>
            <person name="Chevrette M.G."/>
            <person name="De Carvalho L.P.S."/>
            <person name="Shen B."/>
        </authorList>
    </citation>
    <scope>NUCLEOTIDE SEQUENCE [LARGE SCALE GENOMIC DNA]</scope>
    <source>
        <strain evidence="1 2">NPDC049344</strain>
    </source>
</reference>
<dbReference type="RefSeq" id="WP_364586988.1">
    <property type="nucleotide sequence ID" value="NZ_JBFAQK010000001.1"/>
</dbReference>
<accession>A0ABV3HLR0</accession>
<evidence type="ECO:0000313" key="1">
    <source>
        <dbReference type="EMBL" id="MEV4679505.1"/>
    </source>
</evidence>
<keyword evidence="2" id="KW-1185">Reference proteome</keyword>
<gene>
    <name evidence="1" type="ORF">AB0K36_01715</name>
</gene>
<proteinExistence type="predicted"/>
<comment type="caution">
    <text evidence="1">The sequence shown here is derived from an EMBL/GenBank/DDBJ whole genome shotgun (WGS) entry which is preliminary data.</text>
</comment>
<evidence type="ECO:0000313" key="2">
    <source>
        <dbReference type="Proteomes" id="UP001552521"/>
    </source>
</evidence>
<protein>
    <submittedName>
        <fullName evidence="1">Uncharacterized protein</fullName>
    </submittedName>
</protein>
<name>A0ABV3HLR0_9ACTN</name>
<organism evidence="1 2">
    <name type="scientific">Streptomyces kurssanovii</name>
    <dbReference type="NCBI Taxonomy" id="67312"/>
    <lineage>
        <taxon>Bacteria</taxon>
        <taxon>Bacillati</taxon>
        <taxon>Actinomycetota</taxon>
        <taxon>Actinomycetes</taxon>
        <taxon>Kitasatosporales</taxon>
        <taxon>Streptomycetaceae</taxon>
        <taxon>Streptomyces</taxon>
    </lineage>
</organism>